<feature type="domain" description="AMP-binding enzyme C-terminal" evidence="4">
    <location>
        <begin position="407"/>
        <end position="481"/>
    </location>
</feature>
<feature type="domain" description="AMP-dependent synthetase/ligase" evidence="3">
    <location>
        <begin position="15"/>
        <end position="351"/>
    </location>
</feature>
<dbReference type="Pfam" id="PF00501">
    <property type="entry name" value="AMP-binding"/>
    <property type="match status" value="1"/>
</dbReference>
<comment type="caution">
    <text evidence="5">The sequence shown here is derived from an EMBL/GenBank/DDBJ whole genome shotgun (WGS) entry which is preliminary data.</text>
</comment>
<evidence type="ECO:0000256" key="1">
    <source>
        <dbReference type="ARBA" id="ARBA00006432"/>
    </source>
</evidence>
<dbReference type="RefSeq" id="WP_353390099.1">
    <property type="nucleotide sequence ID" value="NZ_BAABWD010000007.1"/>
</dbReference>
<dbReference type="InterPro" id="IPR000873">
    <property type="entry name" value="AMP-dep_synth/lig_dom"/>
</dbReference>
<evidence type="ECO:0000313" key="6">
    <source>
        <dbReference type="Proteomes" id="UP001486808"/>
    </source>
</evidence>
<gene>
    <name evidence="5" type="ORF">NBRC116187_34590</name>
</gene>
<comment type="similarity">
    <text evidence="1">Belongs to the ATP-dependent AMP-binding enzyme family.</text>
</comment>
<reference evidence="5 6" key="1">
    <citation type="submission" date="2024-04" db="EMBL/GenBank/DDBJ databases">
        <title>Draft genome sequence of Halopseudomonas sabulinigri NBRC 116187.</title>
        <authorList>
            <person name="Miyakawa T."/>
            <person name="Kusuya Y."/>
            <person name="Miura T."/>
        </authorList>
    </citation>
    <scope>NUCLEOTIDE SEQUENCE [LARGE SCALE GENOMIC DNA]</scope>
    <source>
        <strain evidence="5 6">4NH20-0042</strain>
    </source>
</reference>
<organism evidence="5 6">
    <name type="scientific">Halopseudomonas sabulinigri</name>
    <dbReference type="NCBI Taxonomy" id="472181"/>
    <lineage>
        <taxon>Bacteria</taxon>
        <taxon>Pseudomonadati</taxon>
        <taxon>Pseudomonadota</taxon>
        <taxon>Gammaproteobacteria</taxon>
        <taxon>Pseudomonadales</taxon>
        <taxon>Pseudomonadaceae</taxon>
        <taxon>Halopseudomonas</taxon>
    </lineage>
</organism>
<dbReference type="SUPFAM" id="SSF56801">
    <property type="entry name" value="Acetyl-CoA synthetase-like"/>
    <property type="match status" value="1"/>
</dbReference>
<dbReference type="PANTHER" id="PTHR43201:SF5">
    <property type="entry name" value="MEDIUM-CHAIN ACYL-COA LIGASE ACSF2, MITOCHONDRIAL"/>
    <property type="match status" value="1"/>
</dbReference>
<sequence>MTARLICGELDRSGDQVAQRALQLAGGLARLGVEDGDVIAVMLRNGPAFIDAIQCCQTAGCYYCPVNWHFKADEVAFLLQDSAAKVFLVEADLLDALEGVIPEGVVVLVNGVEAGLTAGRLPYEPWLAEQAPYAGEPRTPRAHMAYTSGTTGRPKGVKRLAPAPEEREAMAAAMQGLSRAAWGIEPGVRTLVSAPLYHSAPSSFAQQSILQAELMVVMPRFDAEQTLALIEQYRIDTVFLVPIMYVRLLRLPAETRAKYDLSSVRFVASTGAPCAPDVKLAMLDWWGPVIFETYASSETGMITIQDPASARRKPGSVGLPIGDTRIRIVDEQGNDCPVGEPGVIYVRQPAVPDFTYLNNEGAREKAGLDDLATVGDIGYLDEEGYLYVCDRKSDMVISGGVNIYPAEIEHVLITLPGVIDCAVVGMPDAEYGESLMAVVAAPAGLLSAEQVQQFVRERLAGYKVPRRVELIEALPRDDNGKVAKRRLRERFVAS</sequence>
<dbReference type="InterPro" id="IPR025110">
    <property type="entry name" value="AMP-bd_C"/>
</dbReference>
<dbReference type="Gene3D" id="3.40.50.12780">
    <property type="entry name" value="N-terminal domain of ligase-like"/>
    <property type="match status" value="1"/>
</dbReference>
<dbReference type="PANTHER" id="PTHR43201">
    <property type="entry name" value="ACYL-COA SYNTHETASE"/>
    <property type="match status" value="1"/>
</dbReference>
<accession>A0ABP9ZUG3</accession>
<dbReference type="InterPro" id="IPR020845">
    <property type="entry name" value="AMP-binding_CS"/>
</dbReference>
<keyword evidence="6" id="KW-1185">Reference proteome</keyword>
<dbReference type="PROSITE" id="PS00455">
    <property type="entry name" value="AMP_BINDING"/>
    <property type="match status" value="1"/>
</dbReference>
<evidence type="ECO:0000256" key="2">
    <source>
        <dbReference type="ARBA" id="ARBA00022598"/>
    </source>
</evidence>
<dbReference type="EMBL" id="BAABWD010000007">
    <property type="protein sequence ID" value="GAA6133099.1"/>
    <property type="molecule type" value="Genomic_DNA"/>
</dbReference>
<protein>
    <submittedName>
        <fullName evidence="5">Acyl-CoA synthetase</fullName>
    </submittedName>
</protein>
<name>A0ABP9ZUG3_9GAMM</name>
<evidence type="ECO:0000259" key="4">
    <source>
        <dbReference type="Pfam" id="PF13193"/>
    </source>
</evidence>
<dbReference type="Pfam" id="PF13193">
    <property type="entry name" value="AMP-binding_C"/>
    <property type="match status" value="1"/>
</dbReference>
<evidence type="ECO:0000313" key="5">
    <source>
        <dbReference type="EMBL" id="GAA6133099.1"/>
    </source>
</evidence>
<dbReference type="Gene3D" id="3.30.300.30">
    <property type="match status" value="1"/>
</dbReference>
<keyword evidence="2" id="KW-0436">Ligase</keyword>
<dbReference type="InterPro" id="IPR042099">
    <property type="entry name" value="ANL_N_sf"/>
</dbReference>
<dbReference type="InterPro" id="IPR045851">
    <property type="entry name" value="AMP-bd_C_sf"/>
</dbReference>
<evidence type="ECO:0000259" key="3">
    <source>
        <dbReference type="Pfam" id="PF00501"/>
    </source>
</evidence>
<proteinExistence type="inferred from homology"/>
<dbReference type="Proteomes" id="UP001486808">
    <property type="component" value="Unassembled WGS sequence"/>
</dbReference>